<reference evidence="1 2" key="1">
    <citation type="submission" date="2024-09" db="EMBL/GenBank/DDBJ databases">
        <title>Floridaenema gen nov. (Aerosakkonemataceae, Aerosakkonematales ord. nov., Cyanobacteria) from benthic tropical and subtropical fresh waters, with the description of four new species.</title>
        <authorList>
            <person name="Moretto J.A."/>
            <person name="Berthold D.E."/>
            <person name="Lefler F.W."/>
            <person name="Huang I.-S."/>
            <person name="Laughinghouse H. IV."/>
        </authorList>
    </citation>
    <scope>NUCLEOTIDE SEQUENCE [LARGE SCALE GENOMIC DNA]</scope>
    <source>
        <strain evidence="1 2">BLCC-F46</strain>
    </source>
</reference>
<evidence type="ECO:0000313" key="2">
    <source>
        <dbReference type="Proteomes" id="UP001576774"/>
    </source>
</evidence>
<sequence length="87" mass="10282">MWENLLHHPPREKIAPIHTSPISEIQETLNDLKTSREYLARLMNLETWAIVATMDDLFPGFWHRFMSNRQLALKSLIQQQKDLPKNS</sequence>
<protein>
    <submittedName>
        <fullName evidence="1">Uncharacterized protein</fullName>
    </submittedName>
</protein>
<proteinExistence type="predicted"/>
<comment type="caution">
    <text evidence="1">The sequence shown here is derived from an EMBL/GenBank/DDBJ whole genome shotgun (WGS) entry which is preliminary data.</text>
</comment>
<gene>
    <name evidence="1" type="ORF">ACE1CC_32065</name>
</gene>
<name>A0ABV4XFD0_9CYAN</name>
<dbReference type="Proteomes" id="UP001576774">
    <property type="component" value="Unassembled WGS sequence"/>
</dbReference>
<evidence type="ECO:0000313" key="1">
    <source>
        <dbReference type="EMBL" id="MFB2881514.1"/>
    </source>
</evidence>
<keyword evidence="2" id="KW-1185">Reference proteome</keyword>
<organism evidence="1 2">
    <name type="scientific">Floridaenema aerugineum BLCC-F46</name>
    <dbReference type="NCBI Taxonomy" id="3153654"/>
    <lineage>
        <taxon>Bacteria</taxon>
        <taxon>Bacillati</taxon>
        <taxon>Cyanobacteriota</taxon>
        <taxon>Cyanophyceae</taxon>
        <taxon>Oscillatoriophycideae</taxon>
        <taxon>Aerosakkonematales</taxon>
        <taxon>Aerosakkonemataceae</taxon>
        <taxon>Floridanema</taxon>
        <taxon>Floridanema aerugineum</taxon>
    </lineage>
</organism>
<dbReference type="EMBL" id="JBHFNQ010000228">
    <property type="protein sequence ID" value="MFB2881514.1"/>
    <property type="molecule type" value="Genomic_DNA"/>
</dbReference>
<accession>A0ABV4XFD0</accession>
<dbReference type="RefSeq" id="WP_413274492.1">
    <property type="nucleotide sequence ID" value="NZ_JBHFNQ010000228.1"/>
</dbReference>